<dbReference type="STRING" id="999627.SAMN05216236_10259"/>
<evidence type="ECO:0000313" key="2">
    <source>
        <dbReference type="Proteomes" id="UP000182466"/>
    </source>
</evidence>
<dbReference type="RefSeq" id="WP_027260505.1">
    <property type="nucleotide sequence ID" value="NZ_FPAW01000002.1"/>
</dbReference>
<sequence>MQVIIHAGAHCTDDDRLLKTLLRNKQDFSRYGIAVPGPGKYRDLLAHSFRAMEVSEPAPDAREILLDAFLDDEIADRLILSNAFFFGSKRQALYDGRLYPTAPARIVYLRKLFPEDRLNVFMALRNPAGFLPALLGPTTPQQMFDIMGRQDPRHLRWSELLNRIRIAAPDVGLTVWCNEDTPLIWAAIIREMAGLEPGQKITGGFDLLSTLMSGEGMQKFRAYLHKHPRLDESRKRDVIAAFLEEFALEDELEEELDLPGWTEDLVQELTEIYDADVTHIQNMPGITMIAP</sequence>
<dbReference type="Proteomes" id="UP000182466">
    <property type="component" value="Unassembled WGS sequence"/>
</dbReference>
<protein>
    <recommendedName>
        <fullName evidence="3">Sulfotransferase family protein</fullName>
    </recommendedName>
</protein>
<dbReference type="AlphaFoldDB" id="A0A1I6Y4C5"/>
<name>A0A1I6Y4C5_9RHOB</name>
<organism evidence="1 2">
    <name type="scientific">Sedimentitalea nanhaiensis</name>
    <dbReference type="NCBI Taxonomy" id="999627"/>
    <lineage>
        <taxon>Bacteria</taxon>
        <taxon>Pseudomonadati</taxon>
        <taxon>Pseudomonadota</taxon>
        <taxon>Alphaproteobacteria</taxon>
        <taxon>Rhodobacterales</taxon>
        <taxon>Paracoccaceae</taxon>
        <taxon>Sedimentitalea</taxon>
    </lineage>
</organism>
<keyword evidence="2" id="KW-1185">Reference proteome</keyword>
<dbReference type="eggNOG" id="ENOG502Z7JV">
    <property type="taxonomic scope" value="Bacteria"/>
</dbReference>
<accession>A0A1I6Y4C5</accession>
<evidence type="ECO:0008006" key="3">
    <source>
        <dbReference type="Google" id="ProtNLM"/>
    </source>
</evidence>
<proteinExistence type="predicted"/>
<reference evidence="1 2" key="1">
    <citation type="submission" date="2016-10" db="EMBL/GenBank/DDBJ databases">
        <authorList>
            <person name="de Groot N.N."/>
        </authorList>
    </citation>
    <scope>NUCLEOTIDE SEQUENCE [LARGE SCALE GENOMIC DNA]</scope>
    <source>
        <strain evidence="1 2">CGMCC 1.10959</strain>
    </source>
</reference>
<gene>
    <name evidence="1" type="ORF">SAMN05216236_10259</name>
</gene>
<dbReference type="EMBL" id="FPAW01000002">
    <property type="protein sequence ID" value="SFT45348.1"/>
    <property type="molecule type" value="Genomic_DNA"/>
</dbReference>
<dbReference type="OrthoDB" id="7816979at2"/>
<evidence type="ECO:0000313" key="1">
    <source>
        <dbReference type="EMBL" id="SFT45348.1"/>
    </source>
</evidence>